<name>A0A915MFS0_MELJA</name>
<evidence type="ECO:0000313" key="15">
    <source>
        <dbReference type="WBParaSite" id="scaffold35707_cov197.g22622"/>
    </source>
</evidence>
<evidence type="ECO:0000256" key="12">
    <source>
        <dbReference type="RuleBase" id="RU010713"/>
    </source>
</evidence>
<dbReference type="PROSITE" id="PS51013">
    <property type="entry name" value="PANNEXIN"/>
    <property type="match status" value="1"/>
</dbReference>
<evidence type="ECO:0000256" key="9">
    <source>
        <dbReference type="ARBA" id="ARBA00023065"/>
    </source>
</evidence>
<feature type="region of interest" description="Disordered" evidence="13">
    <location>
        <begin position="360"/>
        <end position="380"/>
    </location>
</feature>
<keyword evidence="7" id="KW-0965">Cell junction</keyword>
<comment type="similarity">
    <text evidence="12">Belongs to the pannexin family.</text>
</comment>
<evidence type="ECO:0000256" key="1">
    <source>
        <dbReference type="ARBA" id="ARBA00004610"/>
    </source>
</evidence>
<dbReference type="PANTHER" id="PTHR11893:SF19">
    <property type="entry name" value="INNEXIN"/>
    <property type="match status" value="1"/>
</dbReference>
<keyword evidence="4" id="KW-1003">Cell membrane</keyword>
<dbReference type="WBParaSite" id="scaffold35707_cov197.g22622">
    <property type="protein sequence ID" value="scaffold35707_cov197.g22622"/>
    <property type="gene ID" value="scaffold35707_cov197.g22622"/>
</dbReference>
<accession>A0A915MFS0</accession>
<evidence type="ECO:0000256" key="4">
    <source>
        <dbReference type="ARBA" id="ARBA00022475"/>
    </source>
</evidence>
<keyword evidence="9 12" id="KW-0406">Ion transport</keyword>
<keyword evidence="14" id="KW-1185">Reference proteome</keyword>
<feature type="compositionally biased region" description="Low complexity" evidence="13">
    <location>
        <begin position="426"/>
        <end position="454"/>
    </location>
</feature>
<dbReference type="GO" id="GO:0034220">
    <property type="term" value="P:monoatomic ion transmembrane transport"/>
    <property type="evidence" value="ECO:0007669"/>
    <property type="project" value="UniProtKB-KW"/>
</dbReference>
<protein>
    <recommendedName>
        <fullName evidence="12">Innexin</fullName>
    </recommendedName>
</protein>
<evidence type="ECO:0000313" key="14">
    <source>
        <dbReference type="Proteomes" id="UP000887561"/>
    </source>
</evidence>
<sequence>MRKPFFGSSAALQVSTTGHFHNSLQFGTQRGAHGRETSHYQQAAIFELGAMILQNMFGALSFLRYQKDDDLVDRLSYFYTSSFLIMMAVLVSFKQFGGRPLECWVPAQFTSSWEAYTEMFCWQLTSDPDRPELFRKEKRKQVEHFLKAYLKVDGVLVLRMIALHAGVMYCTEITDALWKRYLSQHPENLIDEDSVLINFARTQSIRRRIGCSASSTSLAPNHNGSSGGSAGRRVIQRNAHARLSRFLSYRQVPAAVRNTRGAVVYHPNPRGTAPGNTTTSSGTTVERGRIINRCNSPFSRRIEQESSVDGAQQQTVAVLSQSRVYETIPVSNTQVIVTPSSRPSSRQDEALSKLNRSNLTKQVSIGSCSQPDRPLRHSNIASDDLDDSLCSSESLSHDYSSSSKLTKAIGVVKSPLKKLRSAMLPSSSVTKSSAKNSTASDLLPSSDRLSLTRSATPSVHPHDNYQEHSTSTTSSNHNRKISFSLLDTHVEGKETSTGNKSARELAALEINRLKKKS</sequence>
<dbReference type="GO" id="GO:0005243">
    <property type="term" value="F:gap junction channel activity"/>
    <property type="evidence" value="ECO:0007669"/>
    <property type="project" value="TreeGrafter"/>
</dbReference>
<keyword evidence="6" id="KW-0303">Gap junction</keyword>
<feature type="compositionally biased region" description="Polar residues" evidence="13">
    <location>
        <begin position="274"/>
        <end position="283"/>
    </location>
</feature>
<reference evidence="15" key="1">
    <citation type="submission" date="2022-11" db="UniProtKB">
        <authorList>
            <consortium name="WormBaseParasite"/>
        </authorList>
    </citation>
    <scope>IDENTIFICATION</scope>
</reference>
<comment type="function">
    <text evidence="12">Structural component of the gap junctions.</text>
</comment>
<feature type="region of interest" description="Disordered" evidence="13">
    <location>
        <begin position="264"/>
        <end position="283"/>
    </location>
</feature>
<dbReference type="AlphaFoldDB" id="A0A915MFS0"/>
<comment type="subcellular location">
    <subcellularLocation>
        <location evidence="1">Cell junction</location>
        <location evidence="1">Gap junction</location>
    </subcellularLocation>
    <subcellularLocation>
        <location evidence="2 12">Cell membrane</location>
        <topology evidence="2 12">Multi-pass membrane protein</topology>
    </subcellularLocation>
</comment>
<dbReference type="Proteomes" id="UP000887561">
    <property type="component" value="Unplaced"/>
</dbReference>
<keyword evidence="10" id="KW-0472">Membrane</keyword>
<feature type="region of interest" description="Disordered" evidence="13">
    <location>
        <begin position="212"/>
        <end position="232"/>
    </location>
</feature>
<dbReference type="PANTHER" id="PTHR11893">
    <property type="entry name" value="INNEXIN"/>
    <property type="match status" value="1"/>
</dbReference>
<evidence type="ECO:0000256" key="5">
    <source>
        <dbReference type="ARBA" id="ARBA00022692"/>
    </source>
</evidence>
<organism evidence="14 15">
    <name type="scientific">Meloidogyne javanica</name>
    <name type="common">Root-knot nematode worm</name>
    <dbReference type="NCBI Taxonomy" id="6303"/>
    <lineage>
        <taxon>Eukaryota</taxon>
        <taxon>Metazoa</taxon>
        <taxon>Ecdysozoa</taxon>
        <taxon>Nematoda</taxon>
        <taxon>Chromadorea</taxon>
        <taxon>Rhabditida</taxon>
        <taxon>Tylenchina</taxon>
        <taxon>Tylenchomorpha</taxon>
        <taxon>Tylenchoidea</taxon>
        <taxon>Meloidogynidae</taxon>
        <taxon>Meloidogyninae</taxon>
        <taxon>Meloidogyne</taxon>
        <taxon>Meloidogyne incognita group</taxon>
    </lineage>
</organism>
<feature type="compositionally biased region" description="Polar residues" evidence="13">
    <location>
        <begin position="212"/>
        <end position="224"/>
    </location>
</feature>
<evidence type="ECO:0000256" key="7">
    <source>
        <dbReference type="ARBA" id="ARBA00022949"/>
    </source>
</evidence>
<evidence type="ECO:0000256" key="6">
    <source>
        <dbReference type="ARBA" id="ARBA00022868"/>
    </source>
</evidence>
<evidence type="ECO:0000256" key="13">
    <source>
        <dbReference type="SAM" id="MobiDB-lite"/>
    </source>
</evidence>
<evidence type="ECO:0000256" key="2">
    <source>
        <dbReference type="ARBA" id="ARBA00004651"/>
    </source>
</evidence>
<dbReference type="GO" id="GO:0005886">
    <property type="term" value="C:plasma membrane"/>
    <property type="evidence" value="ECO:0007669"/>
    <property type="project" value="UniProtKB-SubCell"/>
</dbReference>
<evidence type="ECO:0000256" key="8">
    <source>
        <dbReference type="ARBA" id="ARBA00022989"/>
    </source>
</evidence>
<dbReference type="Pfam" id="PF00876">
    <property type="entry name" value="Innexin"/>
    <property type="match status" value="1"/>
</dbReference>
<keyword evidence="5" id="KW-0812">Transmembrane</keyword>
<keyword evidence="8" id="KW-1133">Transmembrane helix</keyword>
<gene>
    <name evidence="12" type="primary">inx</name>
</gene>
<dbReference type="InterPro" id="IPR000990">
    <property type="entry name" value="Innexin"/>
</dbReference>
<dbReference type="GO" id="GO:0005921">
    <property type="term" value="C:gap junction"/>
    <property type="evidence" value="ECO:0007669"/>
    <property type="project" value="UniProtKB-SubCell"/>
</dbReference>
<proteinExistence type="inferred from homology"/>
<evidence type="ECO:0000256" key="11">
    <source>
        <dbReference type="ARBA" id="ARBA00023303"/>
    </source>
</evidence>
<evidence type="ECO:0000256" key="10">
    <source>
        <dbReference type="ARBA" id="ARBA00023136"/>
    </source>
</evidence>
<keyword evidence="11 12" id="KW-0407">Ion channel</keyword>
<feature type="region of interest" description="Disordered" evidence="13">
    <location>
        <begin position="424"/>
        <end position="501"/>
    </location>
</feature>
<feature type="compositionally biased region" description="Polar residues" evidence="13">
    <location>
        <begin position="360"/>
        <end position="370"/>
    </location>
</feature>
<evidence type="ECO:0000256" key="3">
    <source>
        <dbReference type="ARBA" id="ARBA00022448"/>
    </source>
</evidence>
<keyword evidence="3 12" id="KW-0813">Transport</keyword>